<dbReference type="InterPro" id="IPR011050">
    <property type="entry name" value="Pectin_lyase_fold/virulence"/>
</dbReference>
<name>A0A4Y8KY97_9BACT</name>
<evidence type="ECO:0000259" key="6">
    <source>
        <dbReference type="Pfam" id="PF12708"/>
    </source>
</evidence>
<gene>
    <name evidence="7" type="ORF">E2605_13480</name>
</gene>
<evidence type="ECO:0000256" key="4">
    <source>
        <dbReference type="RuleBase" id="RU361169"/>
    </source>
</evidence>
<feature type="domain" description="Rhamnogalacturonase A/B/Epimerase-like pectate lyase" evidence="6">
    <location>
        <begin position="21"/>
        <end position="91"/>
    </location>
</feature>
<dbReference type="InterPro" id="IPR051801">
    <property type="entry name" value="GH28_Enzymes"/>
</dbReference>
<feature type="signal peptide" evidence="5">
    <location>
        <begin position="1"/>
        <end position="18"/>
    </location>
</feature>
<keyword evidence="2 4" id="KW-0378">Hydrolase</keyword>
<feature type="chain" id="PRO_5021376986" evidence="5">
    <location>
        <begin position="19"/>
        <end position="526"/>
    </location>
</feature>
<protein>
    <submittedName>
        <fullName evidence="7">Glycoside hydrolase family 28 protein</fullName>
    </submittedName>
</protein>
<dbReference type="PANTHER" id="PTHR31339:SF9">
    <property type="entry name" value="PLASMIN AND FIBRONECTIN-BINDING PROTEIN A"/>
    <property type="match status" value="1"/>
</dbReference>
<dbReference type="Gene3D" id="2.160.20.10">
    <property type="entry name" value="Single-stranded right-handed beta-helix, Pectin lyase-like"/>
    <property type="match status" value="1"/>
</dbReference>
<dbReference type="SUPFAM" id="SSF51126">
    <property type="entry name" value="Pectin lyase-like"/>
    <property type="match status" value="1"/>
</dbReference>
<dbReference type="OrthoDB" id="9795222at2"/>
<evidence type="ECO:0000256" key="2">
    <source>
        <dbReference type="ARBA" id="ARBA00022801"/>
    </source>
</evidence>
<dbReference type="Pfam" id="PF12708">
    <property type="entry name" value="Pect-lyase_RHGA_epim"/>
    <property type="match status" value="1"/>
</dbReference>
<evidence type="ECO:0000256" key="1">
    <source>
        <dbReference type="ARBA" id="ARBA00008834"/>
    </source>
</evidence>
<proteinExistence type="inferred from homology"/>
<dbReference type="EMBL" id="SOML01000008">
    <property type="protein sequence ID" value="TFD95421.1"/>
    <property type="molecule type" value="Genomic_DNA"/>
</dbReference>
<dbReference type="PANTHER" id="PTHR31339">
    <property type="entry name" value="PECTIN LYASE-RELATED"/>
    <property type="match status" value="1"/>
</dbReference>
<keyword evidence="5" id="KW-0732">Signal</keyword>
<accession>A0A4Y8KY97</accession>
<dbReference type="SMART" id="SM00710">
    <property type="entry name" value="PbH1"/>
    <property type="match status" value="6"/>
</dbReference>
<dbReference type="Proteomes" id="UP000297861">
    <property type="component" value="Unassembled WGS sequence"/>
</dbReference>
<reference evidence="7 8" key="1">
    <citation type="submission" date="2019-03" db="EMBL/GenBank/DDBJ databases">
        <title>San Antonio Military Medical Center submission to MRSN (WRAIR), pending publication.</title>
        <authorList>
            <person name="Blyth D.M."/>
            <person name="Mccarthy S.L."/>
            <person name="Schall S.E."/>
            <person name="Stam J.A."/>
            <person name="Ong A.C."/>
            <person name="Mcgann P.T."/>
        </authorList>
    </citation>
    <scope>NUCLEOTIDE SEQUENCE [LARGE SCALE GENOMIC DNA]</scope>
    <source>
        <strain evidence="7 8">MRSN571793</strain>
    </source>
</reference>
<dbReference type="InterPro" id="IPR012334">
    <property type="entry name" value="Pectin_lyas_fold"/>
</dbReference>
<dbReference type="InterPro" id="IPR024535">
    <property type="entry name" value="RHGA/B-epi-like_pectate_lyase"/>
</dbReference>
<evidence type="ECO:0000256" key="5">
    <source>
        <dbReference type="SAM" id="SignalP"/>
    </source>
</evidence>
<evidence type="ECO:0000256" key="3">
    <source>
        <dbReference type="ARBA" id="ARBA00023295"/>
    </source>
</evidence>
<dbReference type="GO" id="GO:0004650">
    <property type="term" value="F:polygalacturonase activity"/>
    <property type="evidence" value="ECO:0007669"/>
    <property type="project" value="InterPro"/>
</dbReference>
<dbReference type="InterPro" id="IPR006626">
    <property type="entry name" value="PbH1"/>
</dbReference>
<keyword evidence="8" id="KW-1185">Reference proteome</keyword>
<dbReference type="Pfam" id="PF00295">
    <property type="entry name" value="Glyco_hydro_28"/>
    <property type="match status" value="1"/>
</dbReference>
<dbReference type="InterPro" id="IPR000743">
    <property type="entry name" value="Glyco_hydro_28"/>
</dbReference>
<dbReference type="AlphaFoldDB" id="A0A4Y8KY97"/>
<evidence type="ECO:0000313" key="8">
    <source>
        <dbReference type="Proteomes" id="UP000297861"/>
    </source>
</evidence>
<dbReference type="PROSITE" id="PS00502">
    <property type="entry name" value="POLYGALACTURONASE"/>
    <property type="match status" value="1"/>
</dbReference>
<keyword evidence="3 4" id="KW-0326">Glycosidase</keyword>
<dbReference type="GO" id="GO:0005975">
    <property type="term" value="P:carbohydrate metabolic process"/>
    <property type="evidence" value="ECO:0007669"/>
    <property type="project" value="InterPro"/>
</dbReference>
<comment type="similarity">
    <text evidence="1 4">Belongs to the glycosyl hydrolase 28 family.</text>
</comment>
<dbReference type="STRING" id="1121485.GCA_000426485_01520"/>
<organism evidence="7 8">
    <name type="scientific">Dysgonomonas capnocytophagoides</name>
    <dbReference type="NCBI Taxonomy" id="45254"/>
    <lineage>
        <taxon>Bacteria</taxon>
        <taxon>Pseudomonadati</taxon>
        <taxon>Bacteroidota</taxon>
        <taxon>Bacteroidia</taxon>
        <taxon>Bacteroidales</taxon>
        <taxon>Dysgonomonadaceae</taxon>
        <taxon>Dysgonomonas</taxon>
    </lineage>
</organism>
<sequence length="526" mass="57801">MKKIYIILLSLISLSAQAKDINISEYGGNGDGKTSNTSIIKRAIDELSSKGGGTLSFTQGTFVTGPIVLKSNITLLIDASATIKFSDDFSEYIPFVEMRYEGVVMKSFCPMIYAYEQENITIKGEGTIDGNGKKWWYGTFTVEGAHRDEQFKKELNGYQELWNKENPNLTIEDQSDWKRTLGKRFFRPPLMQPYKCKGFKVQGVKIINSPFWTINPEFCENVLIDGITINNPDAPNTDGINPSSCKNVIISNSFITVGDDCITLKSGRDLQGRQYSTPCENITITNCVMRAGHGGVVIGSEMSGDVRKVSISNCIFDGTDRGIRIKSTRGRGGIVEEIRVSNIVMKDIKKEAITINLFYSNVPQESFSERTPIFRNIHISGLTGSKVNTACTILGIEESPISNITLSDINIDAETGIQIDKAKDITLNNIKIGTQLGTAYKISSTENLYVNNISTANPVATKPVVELTDVKDAFIQGCFPLKGSKSFVSVDGAETNNIILSNNSFIRLTTAVEKGNLLKKSAAIIE</sequence>
<comment type="caution">
    <text evidence="7">The sequence shown here is derived from an EMBL/GenBank/DDBJ whole genome shotgun (WGS) entry which is preliminary data.</text>
</comment>
<evidence type="ECO:0000313" key="7">
    <source>
        <dbReference type="EMBL" id="TFD95421.1"/>
    </source>
</evidence>